<sequence>MREVQAANENLELYFLNKALIEKIESLFLTKARYCTLFSQQGQGQNEHPIRTPVHLGSRCNNH</sequence>
<dbReference type="AlphaFoldDB" id="A0A7Z9A0T4"/>
<reference evidence="2 3" key="1">
    <citation type="submission" date="2018-12" db="EMBL/GenBank/DDBJ databases">
        <authorList>
            <consortium name="Pathogen Informatics"/>
        </authorList>
    </citation>
    <scope>NUCLEOTIDE SEQUENCE [LARGE SCALE GENOMIC DNA]</scope>
    <source>
        <strain evidence="2 3">NCTC10207</strain>
    </source>
</reference>
<dbReference type="Proteomes" id="UP000282386">
    <property type="component" value="Chromosome"/>
</dbReference>
<protein>
    <submittedName>
        <fullName evidence="2">Uncharacterized protein</fullName>
    </submittedName>
</protein>
<evidence type="ECO:0000313" key="2">
    <source>
        <dbReference type="EMBL" id="VEI22042.1"/>
    </source>
</evidence>
<proteinExistence type="predicted"/>
<name>A0A7Z9A0T4_9MICC</name>
<organism evidence="2 3">
    <name type="scientific">Rothia aeria</name>
    <dbReference type="NCBI Taxonomy" id="172042"/>
    <lineage>
        <taxon>Bacteria</taxon>
        <taxon>Bacillati</taxon>
        <taxon>Actinomycetota</taxon>
        <taxon>Actinomycetes</taxon>
        <taxon>Micrococcales</taxon>
        <taxon>Micrococcaceae</taxon>
        <taxon>Rothia</taxon>
    </lineage>
</organism>
<evidence type="ECO:0000256" key="1">
    <source>
        <dbReference type="SAM" id="MobiDB-lite"/>
    </source>
</evidence>
<dbReference type="EMBL" id="LR134479">
    <property type="protein sequence ID" value="VEI22042.1"/>
    <property type="molecule type" value="Genomic_DNA"/>
</dbReference>
<gene>
    <name evidence="2" type="ORF">NCTC10207_00108</name>
</gene>
<feature type="region of interest" description="Disordered" evidence="1">
    <location>
        <begin position="43"/>
        <end position="63"/>
    </location>
</feature>
<evidence type="ECO:0000313" key="3">
    <source>
        <dbReference type="Proteomes" id="UP000282386"/>
    </source>
</evidence>
<accession>A0A7Z9A0T4</accession>